<name>A0A3B1CVQ6_9ZZZZ</name>
<dbReference type="Pfam" id="PF04519">
    <property type="entry name" value="Bactofilin"/>
    <property type="match status" value="1"/>
</dbReference>
<organism evidence="1">
    <name type="scientific">hydrothermal vent metagenome</name>
    <dbReference type="NCBI Taxonomy" id="652676"/>
    <lineage>
        <taxon>unclassified sequences</taxon>
        <taxon>metagenomes</taxon>
        <taxon>ecological metagenomes</taxon>
    </lineage>
</organism>
<accession>A0A3B1CVQ6</accession>
<evidence type="ECO:0000313" key="1">
    <source>
        <dbReference type="EMBL" id="VAX28028.1"/>
    </source>
</evidence>
<dbReference type="EMBL" id="UOGH01000072">
    <property type="protein sequence ID" value="VAX28028.1"/>
    <property type="molecule type" value="Genomic_DNA"/>
</dbReference>
<reference evidence="1" key="1">
    <citation type="submission" date="2018-06" db="EMBL/GenBank/DDBJ databases">
        <authorList>
            <person name="Zhirakovskaya E."/>
        </authorList>
    </citation>
    <scope>NUCLEOTIDE SEQUENCE</scope>
</reference>
<dbReference type="PANTHER" id="PTHR35024:SF4">
    <property type="entry name" value="POLYMER-FORMING CYTOSKELETAL PROTEIN"/>
    <property type="match status" value="1"/>
</dbReference>
<sequence>MFNKKNDRIETLIGSNTTIKGDIEIKGTIRIDGRFEGTIKADWIVVGENGHLKGDAFANGVVAGGTVEGNISTSESV</sequence>
<proteinExistence type="predicted"/>
<protein>
    <recommendedName>
        <fullName evidence="2">Polymer-forming bactofilin</fullName>
    </recommendedName>
</protein>
<gene>
    <name evidence="1" type="ORF">MNBD_NITROSPIRAE02-1542</name>
</gene>
<feature type="non-terminal residue" evidence="1">
    <location>
        <position position="77"/>
    </location>
</feature>
<dbReference type="AlphaFoldDB" id="A0A3B1CVQ6"/>
<evidence type="ECO:0008006" key="2">
    <source>
        <dbReference type="Google" id="ProtNLM"/>
    </source>
</evidence>
<dbReference type="InterPro" id="IPR007607">
    <property type="entry name" value="BacA/B"/>
</dbReference>
<dbReference type="PANTHER" id="PTHR35024">
    <property type="entry name" value="HYPOTHETICAL CYTOSOLIC PROTEIN"/>
    <property type="match status" value="1"/>
</dbReference>